<feature type="transmembrane region" description="Helical" evidence="1">
    <location>
        <begin position="161"/>
        <end position="182"/>
    </location>
</feature>
<dbReference type="Proteomes" id="UP000886803">
    <property type="component" value="Unassembled WGS sequence"/>
</dbReference>
<gene>
    <name evidence="2" type="ORF">H9945_03445</name>
</gene>
<name>A0A9D2M4Y9_9FIRM</name>
<evidence type="ECO:0000313" key="3">
    <source>
        <dbReference type="Proteomes" id="UP000886803"/>
    </source>
</evidence>
<feature type="transmembrane region" description="Helical" evidence="1">
    <location>
        <begin position="20"/>
        <end position="42"/>
    </location>
</feature>
<proteinExistence type="predicted"/>
<accession>A0A9D2M4Y9</accession>
<feature type="transmembrane region" description="Helical" evidence="1">
    <location>
        <begin position="81"/>
        <end position="98"/>
    </location>
</feature>
<evidence type="ECO:0000313" key="2">
    <source>
        <dbReference type="EMBL" id="HJB41531.1"/>
    </source>
</evidence>
<evidence type="ECO:0000256" key="1">
    <source>
        <dbReference type="SAM" id="Phobius"/>
    </source>
</evidence>
<feature type="transmembrane region" description="Helical" evidence="1">
    <location>
        <begin position="189"/>
        <end position="213"/>
    </location>
</feature>
<keyword evidence="1" id="KW-1133">Transmembrane helix</keyword>
<comment type="caution">
    <text evidence="2">The sequence shown here is derived from an EMBL/GenBank/DDBJ whole genome shotgun (WGS) entry which is preliminary data.</text>
</comment>
<keyword evidence="1" id="KW-0812">Transmembrane</keyword>
<reference evidence="2" key="1">
    <citation type="journal article" date="2021" name="PeerJ">
        <title>Extensive microbial diversity within the chicken gut microbiome revealed by metagenomics and culture.</title>
        <authorList>
            <person name="Gilroy R."/>
            <person name="Ravi A."/>
            <person name="Getino M."/>
            <person name="Pursley I."/>
            <person name="Horton D.L."/>
            <person name="Alikhan N.F."/>
            <person name="Baker D."/>
            <person name="Gharbi K."/>
            <person name="Hall N."/>
            <person name="Watson M."/>
            <person name="Adriaenssens E.M."/>
            <person name="Foster-Nyarko E."/>
            <person name="Jarju S."/>
            <person name="Secka A."/>
            <person name="Antonio M."/>
            <person name="Oren A."/>
            <person name="Chaudhuri R.R."/>
            <person name="La Ragione R."/>
            <person name="Hildebrand F."/>
            <person name="Pallen M.J."/>
        </authorList>
    </citation>
    <scope>NUCLEOTIDE SEQUENCE</scope>
    <source>
        <strain evidence="2">ChiBcec8-13705</strain>
    </source>
</reference>
<keyword evidence="1" id="KW-0472">Membrane</keyword>
<protein>
    <submittedName>
        <fullName evidence="2">Uncharacterized protein</fullName>
    </submittedName>
</protein>
<sequence>MYNLFRADWRRMCKSRWLLVTSFGYIAALACVYLILVCVFHPSVLPVLQGQGAVIDAAQWEELAGRTMLDFVYHILYDSNLWLSSVGISAGLFCLADYSDGAVKNILPILGDAGPYLGARALSLLVLALVPQTAVFLFAILCKPLTVFADWGSPAGWAVLYLGGALISWAVALCVQFLALLLRREWSMALAVVLLGSGMVAQLVSFLGVQLGVPSLGHFTLYGLGRQVNPELTLPACAVLAAACLVWGALYSAAAHLVLALRDSV</sequence>
<organism evidence="2 3">
    <name type="scientific">Candidatus Gemmiger avicola</name>
    <dbReference type="NCBI Taxonomy" id="2838605"/>
    <lineage>
        <taxon>Bacteria</taxon>
        <taxon>Bacillati</taxon>
        <taxon>Bacillota</taxon>
        <taxon>Clostridia</taxon>
        <taxon>Eubacteriales</taxon>
        <taxon>Gemmiger</taxon>
    </lineage>
</organism>
<feature type="transmembrane region" description="Helical" evidence="1">
    <location>
        <begin position="233"/>
        <end position="261"/>
    </location>
</feature>
<dbReference type="EMBL" id="DWYG01000049">
    <property type="protein sequence ID" value="HJB41531.1"/>
    <property type="molecule type" value="Genomic_DNA"/>
</dbReference>
<dbReference type="PROSITE" id="PS51257">
    <property type="entry name" value="PROKAR_LIPOPROTEIN"/>
    <property type="match status" value="1"/>
</dbReference>
<feature type="transmembrane region" description="Helical" evidence="1">
    <location>
        <begin position="119"/>
        <end position="141"/>
    </location>
</feature>
<dbReference type="AlphaFoldDB" id="A0A9D2M4Y9"/>
<reference evidence="2" key="2">
    <citation type="submission" date="2021-04" db="EMBL/GenBank/DDBJ databases">
        <authorList>
            <person name="Gilroy R."/>
        </authorList>
    </citation>
    <scope>NUCLEOTIDE SEQUENCE</scope>
    <source>
        <strain evidence="2">ChiBcec8-13705</strain>
    </source>
</reference>